<dbReference type="InterPro" id="IPR020846">
    <property type="entry name" value="MFS_dom"/>
</dbReference>
<dbReference type="AlphaFoldDB" id="A0A239PLW5"/>
<dbReference type="PRINTS" id="PR01035">
    <property type="entry name" value="TCRTETA"/>
</dbReference>
<protein>
    <submittedName>
        <fullName evidence="7">Predicted arabinose efflux permease, MFS family</fullName>
    </submittedName>
</protein>
<comment type="subcellular location">
    <subcellularLocation>
        <location evidence="1">Membrane</location>
        <topology evidence="1">Multi-pass membrane protein</topology>
    </subcellularLocation>
</comment>
<feature type="transmembrane region" description="Helical" evidence="5">
    <location>
        <begin position="93"/>
        <end position="112"/>
    </location>
</feature>
<feature type="transmembrane region" description="Helical" evidence="5">
    <location>
        <begin position="194"/>
        <end position="213"/>
    </location>
</feature>
<feature type="transmembrane region" description="Helical" evidence="5">
    <location>
        <begin position="392"/>
        <end position="412"/>
    </location>
</feature>
<dbReference type="InterPro" id="IPR011701">
    <property type="entry name" value="MFS"/>
</dbReference>
<keyword evidence="3 5" id="KW-1133">Transmembrane helix</keyword>
<evidence type="ECO:0000313" key="8">
    <source>
        <dbReference type="Proteomes" id="UP000198346"/>
    </source>
</evidence>
<dbReference type="PANTHER" id="PTHR23546:SF1">
    <property type="entry name" value="MEMBRANE PROTEIN"/>
    <property type="match status" value="1"/>
</dbReference>
<feature type="transmembrane region" description="Helical" evidence="5">
    <location>
        <begin position="364"/>
        <end position="386"/>
    </location>
</feature>
<gene>
    <name evidence="7" type="ORF">SAMN06297382_0580</name>
</gene>
<dbReference type="PROSITE" id="PS50850">
    <property type="entry name" value="MFS"/>
    <property type="match status" value="1"/>
</dbReference>
<evidence type="ECO:0000256" key="2">
    <source>
        <dbReference type="ARBA" id="ARBA00022692"/>
    </source>
</evidence>
<dbReference type="InterPro" id="IPR001958">
    <property type="entry name" value="Tet-R_TetA/multi-R_MdtG-like"/>
</dbReference>
<evidence type="ECO:0000256" key="3">
    <source>
        <dbReference type="ARBA" id="ARBA00022989"/>
    </source>
</evidence>
<evidence type="ECO:0000256" key="1">
    <source>
        <dbReference type="ARBA" id="ARBA00004141"/>
    </source>
</evidence>
<feature type="transmembrane region" description="Helical" evidence="5">
    <location>
        <begin position="26"/>
        <end position="49"/>
    </location>
</feature>
<dbReference type="GO" id="GO:0022857">
    <property type="term" value="F:transmembrane transporter activity"/>
    <property type="evidence" value="ECO:0007669"/>
    <property type="project" value="InterPro"/>
</dbReference>
<evidence type="ECO:0000256" key="4">
    <source>
        <dbReference type="ARBA" id="ARBA00023136"/>
    </source>
</evidence>
<dbReference type="EMBL" id="FZQA01000001">
    <property type="protein sequence ID" value="SNT68084.1"/>
    <property type="molecule type" value="Genomic_DNA"/>
</dbReference>
<dbReference type="InterPro" id="IPR036259">
    <property type="entry name" value="MFS_trans_sf"/>
</dbReference>
<evidence type="ECO:0000259" key="6">
    <source>
        <dbReference type="PROSITE" id="PS50850"/>
    </source>
</evidence>
<dbReference type="PANTHER" id="PTHR23546">
    <property type="entry name" value="TRANSPORT PROTEIN"/>
    <property type="match status" value="1"/>
</dbReference>
<feature type="transmembrane region" description="Helical" evidence="5">
    <location>
        <begin position="61"/>
        <end position="81"/>
    </location>
</feature>
<evidence type="ECO:0000256" key="5">
    <source>
        <dbReference type="SAM" id="Phobius"/>
    </source>
</evidence>
<keyword evidence="4 5" id="KW-0472">Membrane</keyword>
<dbReference type="GO" id="GO:0016020">
    <property type="term" value="C:membrane"/>
    <property type="evidence" value="ECO:0007669"/>
    <property type="project" value="UniProtKB-SubCell"/>
</dbReference>
<feature type="transmembrane region" description="Helical" evidence="5">
    <location>
        <begin position="234"/>
        <end position="260"/>
    </location>
</feature>
<dbReference type="Pfam" id="PF07690">
    <property type="entry name" value="MFS_1"/>
    <property type="match status" value="1"/>
</dbReference>
<keyword evidence="8" id="KW-1185">Reference proteome</keyword>
<feature type="transmembrane region" description="Helical" evidence="5">
    <location>
        <begin position="164"/>
        <end position="188"/>
    </location>
</feature>
<proteinExistence type="predicted"/>
<accession>A0A239PLW5</accession>
<dbReference type="SUPFAM" id="SSF103473">
    <property type="entry name" value="MFS general substrate transporter"/>
    <property type="match status" value="1"/>
</dbReference>
<dbReference type="OrthoDB" id="65739at2"/>
<dbReference type="Gene3D" id="1.20.1250.20">
    <property type="entry name" value="MFS general substrate transporter like domains"/>
    <property type="match status" value="1"/>
</dbReference>
<keyword evidence="2 5" id="KW-0812">Transmembrane</keyword>
<name>A0A239PLW5_9PROT</name>
<organism evidence="7 8">
    <name type="scientific">Amphiplicatus metriothermophilus</name>
    <dbReference type="NCBI Taxonomy" id="1519374"/>
    <lineage>
        <taxon>Bacteria</taxon>
        <taxon>Pseudomonadati</taxon>
        <taxon>Pseudomonadota</taxon>
        <taxon>Alphaproteobacteria</taxon>
        <taxon>Parvularculales</taxon>
        <taxon>Parvularculaceae</taxon>
        <taxon>Amphiplicatus</taxon>
    </lineage>
</organism>
<feature type="transmembrane region" description="Helical" evidence="5">
    <location>
        <begin position="302"/>
        <end position="321"/>
    </location>
</feature>
<dbReference type="Proteomes" id="UP000198346">
    <property type="component" value="Unassembled WGS sequence"/>
</dbReference>
<sequence length="419" mass="43089">MAVEPVPVAPDAAPERPALPPRDRRAAFAVLLAGVMCVGMGQTVVFAVLPPLAREIGLLDFQVAAIFMLSAVFWVALGPFWGRRSDLYGRKPFILLGLTGFAVSMALFATSIRLGLVGAMGGLWLYALIVATRSIYGIVGSATPAAAQGYIADRTPPAERTAGISAFSAAFGLGAMLGPGVGGAAAALGPLAPLYAVAALAAAMIVVIYFFLPERHQPPPRGERARLRLTDARLRPFLVFGLAFGIINAVPIQTTAFYFMDVLALSPEAAPQFAGVGLMGASMASLFSQLVLVQRFNLPPHLLMRAAPALIIAGHGLMIVSTAFGPLVFGLVLSGLGAGMALPGFAAAASLAVGPHEQGAAAGLANAAGASGFIIAPLAAFSLYALAPRAPYMMTTLMGLALLVYALTSPAIRGAGRLR</sequence>
<feature type="transmembrane region" description="Helical" evidence="5">
    <location>
        <begin position="124"/>
        <end position="152"/>
    </location>
</feature>
<dbReference type="RefSeq" id="WP_159462394.1">
    <property type="nucleotide sequence ID" value="NZ_FZQA01000001.1"/>
</dbReference>
<evidence type="ECO:0000313" key="7">
    <source>
        <dbReference type="EMBL" id="SNT68084.1"/>
    </source>
</evidence>
<feature type="domain" description="Major facilitator superfamily (MFS) profile" evidence="6">
    <location>
        <begin position="27"/>
        <end position="413"/>
    </location>
</feature>
<feature type="transmembrane region" description="Helical" evidence="5">
    <location>
        <begin position="272"/>
        <end position="293"/>
    </location>
</feature>
<feature type="transmembrane region" description="Helical" evidence="5">
    <location>
        <begin position="327"/>
        <end position="352"/>
    </location>
</feature>
<reference evidence="7 8" key="1">
    <citation type="submission" date="2017-07" db="EMBL/GenBank/DDBJ databases">
        <authorList>
            <person name="Sun Z.S."/>
            <person name="Albrecht U."/>
            <person name="Echele G."/>
            <person name="Lee C.C."/>
        </authorList>
    </citation>
    <scope>NUCLEOTIDE SEQUENCE [LARGE SCALE GENOMIC DNA]</scope>
    <source>
        <strain evidence="7 8">CGMCC 1.12710</strain>
    </source>
</reference>